<evidence type="ECO:0000256" key="1">
    <source>
        <dbReference type="SAM" id="MobiDB-lite"/>
    </source>
</evidence>
<name>A0A5C3QQ99_9AGAR</name>
<dbReference type="EMBL" id="ML178821">
    <property type="protein sequence ID" value="TFL02990.1"/>
    <property type="molecule type" value="Genomic_DNA"/>
</dbReference>
<evidence type="ECO:0000313" key="2">
    <source>
        <dbReference type="EMBL" id="TFL02990.1"/>
    </source>
</evidence>
<feature type="region of interest" description="Disordered" evidence="1">
    <location>
        <begin position="1"/>
        <end position="20"/>
    </location>
</feature>
<sequence length="437" mass="47495">MAVNVCPPSYSPASSSSTLDALPSYTRCPHASEEIIASTPSTQSALPTGFVMRRGKHATVVLHNQEPDASIPQYENRGVIAGEIALEHSGTVLAVSLKLQASMSTSTRAGSRTEPILRKTVSLYNQTRCSCPSGPSPCPGIVPFSIDLPVTFRHPELRQDFPLPPSFKLSHYDEDMASLFYAEVEYALLVSVTRRVSVLGMKFTTSVHGIRIPIKYAPKSRPAAPAIDLALRGSLKCHPDEWSQKSSELHNAVPELGSIQFDFFTPSVRVFCVGQPIRFHLLACGNLLAMRDLWQSTYTSSSTCHPQACSSSASARPSLRVTLMRQYVAESSGGKGVHSVDLGEAELYSLPPSIDSVCKVSGTACLYWEGQVKFTCMKTVGTFNVGNLQAKDFLVVSFSPNNTQSKLSSHKLHVPVRLVSDAWLPPAGYTYDQLSLL</sequence>
<keyword evidence="3" id="KW-1185">Reference proteome</keyword>
<evidence type="ECO:0008006" key="4">
    <source>
        <dbReference type="Google" id="ProtNLM"/>
    </source>
</evidence>
<dbReference type="OrthoDB" id="3252135at2759"/>
<evidence type="ECO:0000313" key="3">
    <source>
        <dbReference type="Proteomes" id="UP000305067"/>
    </source>
</evidence>
<gene>
    <name evidence="2" type="ORF">BDV98DRAFT_411533</name>
</gene>
<feature type="compositionally biased region" description="Low complexity" evidence="1">
    <location>
        <begin position="7"/>
        <end position="20"/>
    </location>
</feature>
<dbReference type="AlphaFoldDB" id="A0A5C3QQ99"/>
<accession>A0A5C3QQ99</accession>
<proteinExistence type="predicted"/>
<organism evidence="2 3">
    <name type="scientific">Pterulicium gracile</name>
    <dbReference type="NCBI Taxonomy" id="1884261"/>
    <lineage>
        <taxon>Eukaryota</taxon>
        <taxon>Fungi</taxon>
        <taxon>Dikarya</taxon>
        <taxon>Basidiomycota</taxon>
        <taxon>Agaricomycotina</taxon>
        <taxon>Agaricomycetes</taxon>
        <taxon>Agaricomycetidae</taxon>
        <taxon>Agaricales</taxon>
        <taxon>Pleurotineae</taxon>
        <taxon>Pterulaceae</taxon>
        <taxon>Pterulicium</taxon>
    </lineage>
</organism>
<protein>
    <recommendedName>
        <fullName evidence="4">Arrestin-like N-terminal domain-containing protein</fullName>
    </recommendedName>
</protein>
<dbReference type="Proteomes" id="UP000305067">
    <property type="component" value="Unassembled WGS sequence"/>
</dbReference>
<reference evidence="2 3" key="1">
    <citation type="journal article" date="2019" name="Nat. Ecol. Evol.">
        <title>Megaphylogeny resolves global patterns of mushroom evolution.</title>
        <authorList>
            <person name="Varga T."/>
            <person name="Krizsan K."/>
            <person name="Foldi C."/>
            <person name="Dima B."/>
            <person name="Sanchez-Garcia M."/>
            <person name="Sanchez-Ramirez S."/>
            <person name="Szollosi G.J."/>
            <person name="Szarkandi J.G."/>
            <person name="Papp V."/>
            <person name="Albert L."/>
            <person name="Andreopoulos W."/>
            <person name="Angelini C."/>
            <person name="Antonin V."/>
            <person name="Barry K.W."/>
            <person name="Bougher N.L."/>
            <person name="Buchanan P."/>
            <person name="Buyck B."/>
            <person name="Bense V."/>
            <person name="Catcheside P."/>
            <person name="Chovatia M."/>
            <person name="Cooper J."/>
            <person name="Damon W."/>
            <person name="Desjardin D."/>
            <person name="Finy P."/>
            <person name="Geml J."/>
            <person name="Haridas S."/>
            <person name="Hughes K."/>
            <person name="Justo A."/>
            <person name="Karasinski D."/>
            <person name="Kautmanova I."/>
            <person name="Kiss B."/>
            <person name="Kocsube S."/>
            <person name="Kotiranta H."/>
            <person name="LaButti K.M."/>
            <person name="Lechner B.E."/>
            <person name="Liimatainen K."/>
            <person name="Lipzen A."/>
            <person name="Lukacs Z."/>
            <person name="Mihaltcheva S."/>
            <person name="Morgado L.N."/>
            <person name="Niskanen T."/>
            <person name="Noordeloos M.E."/>
            <person name="Ohm R.A."/>
            <person name="Ortiz-Santana B."/>
            <person name="Ovrebo C."/>
            <person name="Racz N."/>
            <person name="Riley R."/>
            <person name="Savchenko A."/>
            <person name="Shiryaev A."/>
            <person name="Soop K."/>
            <person name="Spirin V."/>
            <person name="Szebenyi C."/>
            <person name="Tomsovsky M."/>
            <person name="Tulloss R.E."/>
            <person name="Uehling J."/>
            <person name="Grigoriev I.V."/>
            <person name="Vagvolgyi C."/>
            <person name="Papp T."/>
            <person name="Martin F.M."/>
            <person name="Miettinen O."/>
            <person name="Hibbett D.S."/>
            <person name="Nagy L.G."/>
        </authorList>
    </citation>
    <scope>NUCLEOTIDE SEQUENCE [LARGE SCALE GENOMIC DNA]</scope>
    <source>
        <strain evidence="2 3">CBS 309.79</strain>
    </source>
</reference>